<dbReference type="GO" id="GO:0005730">
    <property type="term" value="C:nucleolus"/>
    <property type="evidence" value="ECO:0007669"/>
    <property type="project" value="UniProtKB-SubCell"/>
</dbReference>
<evidence type="ECO:0000313" key="5">
    <source>
        <dbReference type="EMBL" id="CAF1403243.1"/>
    </source>
</evidence>
<dbReference type="Proteomes" id="UP000663845">
    <property type="component" value="Unassembled WGS sequence"/>
</dbReference>
<dbReference type="Proteomes" id="UP000663868">
    <property type="component" value="Unassembled WGS sequence"/>
</dbReference>
<dbReference type="InterPro" id="IPR039883">
    <property type="entry name" value="Fcf2/DNTTIP2"/>
</dbReference>
<dbReference type="PANTHER" id="PTHR21686">
    <property type="entry name" value="DEOXYNUCLEOTIDYLTRANSFERASE TERMINAL-INTERACTING PROTEIN 2"/>
    <property type="match status" value="1"/>
</dbReference>
<dbReference type="AlphaFoldDB" id="A0A816C1G8"/>
<feature type="region of interest" description="Disordered" evidence="3">
    <location>
        <begin position="176"/>
        <end position="195"/>
    </location>
</feature>
<feature type="compositionally biased region" description="Basic residues" evidence="3">
    <location>
        <begin position="179"/>
        <end position="195"/>
    </location>
</feature>
<dbReference type="Proteomes" id="UP000663860">
    <property type="component" value="Unassembled WGS sequence"/>
</dbReference>
<comment type="caution">
    <text evidence="9">The sequence shown here is derived from an EMBL/GenBank/DDBJ whole genome shotgun (WGS) entry which is preliminary data.</text>
</comment>
<reference evidence="9" key="1">
    <citation type="submission" date="2021-02" db="EMBL/GenBank/DDBJ databases">
        <authorList>
            <person name="Nowell W R."/>
        </authorList>
    </citation>
    <scope>NUCLEOTIDE SEQUENCE</scope>
</reference>
<dbReference type="EMBL" id="CAJNOI010001337">
    <property type="protein sequence ID" value="CAF1405260.1"/>
    <property type="molecule type" value="Genomic_DNA"/>
</dbReference>
<evidence type="ECO:0000313" key="12">
    <source>
        <dbReference type="Proteomes" id="UP000663832"/>
    </source>
</evidence>
<dbReference type="EMBL" id="CAJNOM010001662">
    <property type="protein sequence ID" value="CAF1615621.1"/>
    <property type="molecule type" value="Genomic_DNA"/>
</dbReference>
<evidence type="ECO:0000313" key="11">
    <source>
        <dbReference type="EMBL" id="CAF4022629.1"/>
    </source>
</evidence>
<protein>
    <recommendedName>
        <fullName evidence="4">Fcf2 pre-rRNA processing C-terminal domain-containing protein</fullName>
    </recommendedName>
</protein>
<accession>A0A816C1G8</accession>
<dbReference type="Proteomes" id="UP000663877">
    <property type="component" value="Unassembled WGS sequence"/>
</dbReference>
<comment type="subcellular location">
    <subcellularLocation>
        <location evidence="1">Nucleus</location>
        <location evidence="1">Nucleolus</location>
    </subcellularLocation>
</comment>
<evidence type="ECO:0000256" key="1">
    <source>
        <dbReference type="ARBA" id="ARBA00004604"/>
    </source>
</evidence>
<dbReference type="Proteomes" id="UP000663844">
    <property type="component" value="Unassembled WGS sequence"/>
</dbReference>
<evidence type="ECO:0000259" key="4">
    <source>
        <dbReference type="Pfam" id="PF08698"/>
    </source>
</evidence>
<gene>
    <name evidence="6" type="ORF">BJG266_LOCUS37894</name>
    <name evidence="7" type="ORF">IZO911_LOCUS41120</name>
    <name evidence="5" type="ORF">JYZ213_LOCUS37891</name>
    <name evidence="11" type="ORF">KXQ929_LOCUS29773</name>
    <name evidence="10" type="ORF">OXD698_LOCUS26841</name>
    <name evidence="9" type="ORF">QVE165_LOCUS54771</name>
    <name evidence="8" type="ORF">VCS650_LOCUS38365</name>
</gene>
<evidence type="ECO:0000256" key="2">
    <source>
        <dbReference type="ARBA" id="ARBA00023242"/>
    </source>
</evidence>
<dbReference type="Proteomes" id="UP000663891">
    <property type="component" value="Unassembled WGS sequence"/>
</dbReference>
<evidence type="ECO:0000313" key="7">
    <source>
        <dbReference type="EMBL" id="CAF1428962.1"/>
    </source>
</evidence>
<proteinExistence type="predicted"/>
<evidence type="ECO:0000313" key="10">
    <source>
        <dbReference type="EMBL" id="CAF3953591.1"/>
    </source>
</evidence>
<dbReference type="GO" id="GO:0003723">
    <property type="term" value="F:RNA binding"/>
    <property type="evidence" value="ECO:0007669"/>
    <property type="project" value="TreeGrafter"/>
</dbReference>
<dbReference type="Pfam" id="PF08698">
    <property type="entry name" value="Fcf2"/>
    <property type="match status" value="1"/>
</dbReference>
<dbReference type="EMBL" id="CAJNOE010001503">
    <property type="protein sequence ID" value="CAF1428962.1"/>
    <property type="molecule type" value="Genomic_DNA"/>
</dbReference>
<feature type="domain" description="Fcf2 pre-rRNA processing C-terminal" evidence="4">
    <location>
        <begin position="76"/>
        <end position="169"/>
    </location>
</feature>
<dbReference type="EMBL" id="CAJNON010001134">
    <property type="protein sequence ID" value="CAF1432063.1"/>
    <property type="molecule type" value="Genomic_DNA"/>
</dbReference>
<name>A0A816C1G8_9BILA</name>
<evidence type="ECO:0000256" key="3">
    <source>
        <dbReference type="SAM" id="MobiDB-lite"/>
    </source>
</evidence>
<dbReference type="Proteomes" id="UP000663832">
    <property type="component" value="Unassembled WGS sequence"/>
</dbReference>
<evidence type="ECO:0000313" key="8">
    <source>
        <dbReference type="EMBL" id="CAF1432063.1"/>
    </source>
</evidence>
<dbReference type="InterPro" id="IPR014810">
    <property type="entry name" value="Fcf2_C"/>
</dbReference>
<organism evidence="9 12">
    <name type="scientific">Adineta steineri</name>
    <dbReference type="NCBI Taxonomy" id="433720"/>
    <lineage>
        <taxon>Eukaryota</taxon>
        <taxon>Metazoa</taxon>
        <taxon>Spiralia</taxon>
        <taxon>Gnathifera</taxon>
        <taxon>Rotifera</taxon>
        <taxon>Eurotatoria</taxon>
        <taxon>Bdelloidea</taxon>
        <taxon>Adinetida</taxon>
        <taxon>Adinetidae</taxon>
        <taxon>Adineta</taxon>
    </lineage>
</organism>
<dbReference type="EMBL" id="CAJOAZ010002719">
    <property type="protein sequence ID" value="CAF3953591.1"/>
    <property type="molecule type" value="Genomic_DNA"/>
</dbReference>
<dbReference type="EMBL" id="CAJOBB010003134">
    <property type="protein sequence ID" value="CAF4022629.1"/>
    <property type="molecule type" value="Genomic_DNA"/>
</dbReference>
<dbReference type="EMBL" id="CAJNOG010001056">
    <property type="protein sequence ID" value="CAF1403243.1"/>
    <property type="molecule type" value="Genomic_DNA"/>
</dbReference>
<dbReference type="GO" id="GO:0006396">
    <property type="term" value="P:RNA processing"/>
    <property type="evidence" value="ECO:0007669"/>
    <property type="project" value="TreeGrafter"/>
</dbReference>
<dbReference type="OrthoDB" id="427886at2759"/>
<dbReference type="PANTHER" id="PTHR21686:SF12">
    <property type="entry name" value="DEOXYNUCLEOTIDYLTRANSFERASE TERMINAL-INTERACTING PROTEIN 2"/>
    <property type="match status" value="1"/>
</dbReference>
<sequence>MSNRVIDPGVSIKTYDILNCDVRTRKSRSSNIVSALTTSQSIPQTVITDEYVKKSEVPPYDIHQREAKRQRQVERSKTKGKNWYNMPAPEITEEKKNDLIAIQMRGGLYADKFFKKGSDTKGLPKYFQTGTIVDSPADFYRRIPKKDRKKTILEELYNDTKVKKFSKKRYSEIKENNRRRFSALKNMKRLKNKKK</sequence>
<evidence type="ECO:0000313" key="9">
    <source>
        <dbReference type="EMBL" id="CAF1615621.1"/>
    </source>
</evidence>
<evidence type="ECO:0000313" key="6">
    <source>
        <dbReference type="EMBL" id="CAF1405260.1"/>
    </source>
</evidence>
<keyword evidence="2" id="KW-0539">Nucleus</keyword>
<keyword evidence="12" id="KW-1185">Reference proteome</keyword>